<accession>A0ACC2IFF7</accession>
<comment type="caution">
    <text evidence="1">The sequence shown here is derived from an EMBL/GenBank/DDBJ whole genome shotgun (WGS) entry which is preliminary data.</text>
</comment>
<dbReference type="EMBL" id="JAPHNI010000225">
    <property type="protein sequence ID" value="KAJ8113889.1"/>
    <property type="molecule type" value="Genomic_DNA"/>
</dbReference>
<gene>
    <name evidence="1" type="ORF">OPT61_g4099</name>
</gene>
<evidence type="ECO:0000313" key="2">
    <source>
        <dbReference type="Proteomes" id="UP001153331"/>
    </source>
</evidence>
<dbReference type="Proteomes" id="UP001153331">
    <property type="component" value="Unassembled WGS sequence"/>
</dbReference>
<protein>
    <submittedName>
        <fullName evidence="1">Uncharacterized protein</fullName>
    </submittedName>
</protein>
<organism evidence="1 2">
    <name type="scientific">Boeremia exigua</name>
    <dbReference type="NCBI Taxonomy" id="749465"/>
    <lineage>
        <taxon>Eukaryota</taxon>
        <taxon>Fungi</taxon>
        <taxon>Dikarya</taxon>
        <taxon>Ascomycota</taxon>
        <taxon>Pezizomycotina</taxon>
        <taxon>Dothideomycetes</taxon>
        <taxon>Pleosporomycetidae</taxon>
        <taxon>Pleosporales</taxon>
        <taxon>Pleosporineae</taxon>
        <taxon>Didymellaceae</taxon>
        <taxon>Boeremia</taxon>
    </lineage>
</organism>
<keyword evidence="2" id="KW-1185">Reference proteome</keyword>
<reference evidence="1" key="1">
    <citation type="submission" date="2022-11" db="EMBL/GenBank/DDBJ databases">
        <title>Genome Sequence of Boeremia exigua.</title>
        <authorList>
            <person name="Buettner E."/>
        </authorList>
    </citation>
    <scope>NUCLEOTIDE SEQUENCE</scope>
    <source>
        <strain evidence="1">CU02</strain>
    </source>
</reference>
<sequence>MSVSVEQPLHFQQPTSPTFSSPPHSPTQLQHAPTSTSPPPLQRPADVDMSTSVPTLPPAGQRHDREDAEMPDGGALEQASSAPAESSTNVVAVEIAAVDDDAMDTSPDTDQQLVLPNGSGNQGSASAVEPPPPLTDGVIGEEANMFIVTEPAAPAVHTTQTESPPPLMPSPLFDPNLQPPLPPPPPAEPVQSDSESSDEEDGMHPWHPIQEDTSSPDEIELKEIEATTEHSALDHEYWESRAFLPVEEPEYTVGVSGRIDWTINAYNGTREAPNRDIVMKSDIVTIGGHQWQIKFYPKGNDSDYLSVYLECLSVVDTLSKKKDSRVDSVTKAEPVEPSDVDSTADAPAYVAAVEYQSTCLPLLGSKRMPKRKSVAAQISVVMYNPTEPRVHYSRTALHRFCSGSPDWGWTRFHGPYYDIIPHRLRGQRQALLRDDKLAFTGYIRVIEDKTDCLWEHHSQGNPWDSFAMTGLQGLMLGEDASCPGGNMISAIASWMLFKPFRTLLYSACAPDLEGKPFSHPKPLLSALQKVLYMLRTQVDPGAGPVALDDVLDALEWYGIHDRIDKLDVIEVWEVLRAKLEEELHGMPEAAAFETMCGPKRDHNIGVPSYRVPVVGVESMQDAINKSTDFITPTQNLPQLLTIELHRQEFDMKTRSYVKLLNKVSLDDHISVRGVPYTLYGFVVHKQTLQSYVYQPILRPQGPGSRWYSYSDSKDENHVKCLTRQQAVTPHEGKTCVGQTHGNDPIAYVALYVRNDAAGISFETNVELEQWEVPQWIKTDVEKTRSPSTTDPLPPPPPVDEQIILPDGASQVSNSRDEDLADIFDFQVIDSRAFLQHEGPGTFEAYDANWTTDNAEHVYSVRLSRKDSCDEIRSKIASVMEGVQDPRQVKFWFLDPLRGSRGRPHLSSTGKMEFSCGEYDRYLELKDWEFDRSSFACRRLWTHIVEYTDLPPLPVEEEEIHDTVEVPSSAADENATTTVPGTTSPQVEAVPRSEDTPMSEPDEIEPEVVVPVLSRPQTPTTTSPSTVEGNDGAMVEDSNGATDITGTTVPVPPAVVSDTEMGGTQDDLPPPPPPPVDFPRDFAPPPPPPVERLPKTQTLGGRGTFVVKTSARVDETLVKCLGLPMEDKKKIEIWEEEELATLRSIKNRRSFHQVDLHNTSVIIVAMPQTSEQRSTLAARGAFADPQSLLAYRVFARNFPSHLNGHFTYDYFSSEYYKGEIKNGHRHGHGKMFYHSGATYEGSFQLGQRHGHGLYTFQNGDTYDGDWVDNQQNGSGTFVEATTGNTYVGGWKNDKKFGEGVTHWKNAQEEERLCRICWEDAADAAFYDCGHVVACLQTITALSVAVSALGYGNIISLYTYIFASHMVFTTKIVPQIWRVFTAFLITKPKFAILLDPYFLYQYGSALERESSRFAQPGDFLVYTMFVGSVIVISGNRASPRIICPPGFSQWPKWFLEPRKSTLAHRTALAGVLLNGYTFLPALSLAYAYTFAQDNPTRQASFFIVTFDSKYLPFAMLFMTFVIDGQSAALSQLTGLVAAHLYDFLTRIWPTFGGGKNYIFTPQIVKRWFGATPGSMQNRGFGHAVQGRGRETGSNEPSTGRSTGSSFGNMGPGRRLGTE</sequence>
<evidence type="ECO:0000313" key="1">
    <source>
        <dbReference type="EMBL" id="KAJ8113889.1"/>
    </source>
</evidence>
<proteinExistence type="predicted"/>
<name>A0ACC2IFF7_9PLEO</name>